<proteinExistence type="predicted"/>
<dbReference type="PANTHER" id="PTHR15682">
    <property type="entry name" value="UNHEALTHY RIBOSOME BIOGENESIS PROTEIN 2 HOMOLOG"/>
    <property type="match status" value="1"/>
</dbReference>
<keyword evidence="1" id="KW-0812">Transmembrane</keyword>
<dbReference type="EMBL" id="JAJFAZ020000002">
    <property type="protein sequence ID" value="KAI5343712.1"/>
    <property type="molecule type" value="Genomic_DNA"/>
</dbReference>
<evidence type="ECO:0000256" key="1">
    <source>
        <dbReference type="SAM" id="Phobius"/>
    </source>
</evidence>
<keyword evidence="4" id="KW-1185">Reference proteome</keyword>
<comment type="caution">
    <text evidence="3">The sequence shown here is derived from an EMBL/GenBank/DDBJ whole genome shotgun (WGS) entry which is preliminary data.</text>
</comment>
<feature type="domain" description="Nucleolar 27S pre-rRNA processing Urb2/Npa2 C-terminal" evidence="2">
    <location>
        <begin position="49"/>
        <end position="125"/>
    </location>
</feature>
<keyword evidence="1" id="KW-0472">Membrane</keyword>
<evidence type="ECO:0000313" key="4">
    <source>
        <dbReference type="Proteomes" id="UP001054821"/>
    </source>
</evidence>
<sequence length="169" mass="19241">MEAWHIAQSSRIPSAFFRDFHLLKLSEALVPDDSSTVPNNQISNSVVASKHFSGIDRQYSNDLFAACCRLLHIVLKHHKTEYERCIAILQASVGVLLHCLERVDANAVVRKDKASKDVFGPHCSQFLSNYDGFIQDMALVKQEGNFWYLRLFVVMMFMSFLVSLIDITD</sequence>
<keyword evidence="1" id="KW-1133">Transmembrane helix</keyword>
<organism evidence="3 4">
    <name type="scientific">Prunus dulcis</name>
    <name type="common">Almond</name>
    <name type="synonym">Amygdalus dulcis</name>
    <dbReference type="NCBI Taxonomy" id="3755"/>
    <lineage>
        <taxon>Eukaryota</taxon>
        <taxon>Viridiplantae</taxon>
        <taxon>Streptophyta</taxon>
        <taxon>Embryophyta</taxon>
        <taxon>Tracheophyta</taxon>
        <taxon>Spermatophyta</taxon>
        <taxon>Magnoliopsida</taxon>
        <taxon>eudicotyledons</taxon>
        <taxon>Gunneridae</taxon>
        <taxon>Pentapetalae</taxon>
        <taxon>rosids</taxon>
        <taxon>fabids</taxon>
        <taxon>Rosales</taxon>
        <taxon>Rosaceae</taxon>
        <taxon>Amygdaloideae</taxon>
        <taxon>Amygdaleae</taxon>
        <taxon>Prunus</taxon>
    </lineage>
</organism>
<name>A0AAD4WKG5_PRUDU</name>
<dbReference type="PANTHER" id="PTHR15682:SF2">
    <property type="entry name" value="UNHEALTHY RIBOSOME BIOGENESIS PROTEIN 2 HOMOLOG"/>
    <property type="match status" value="1"/>
</dbReference>
<gene>
    <name evidence="3" type="ORF">L3X38_011588</name>
</gene>
<dbReference type="Pfam" id="PF10441">
    <property type="entry name" value="Urb2"/>
    <property type="match status" value="1"/>
</dbReference>
<feature type="transmembrane region" description="Helical" evidence="1">
    <location>
        <begin position="147"/>
        <end position="165"/>
    </location>
</feature>
<dbReference type="InterPro" id="IPR018849">
    <property type="entry name" value="Urb2/Npa2_C"/>
</dbReference>
<accession>A0AAD4WKG5</accession>
<evidence type="ECO:0000259" key="2">
    <source>
        <dbReference type="Pfam" id="PF10441"/>
    </source>
</evidence>
<reference evidence="3 4" key="1">
    <citation type="journal article" date="2022" name="G3 (Bethesda)">
        <title>Whole-genome sequence and methylome profiling of the almond [Prunus dulcis (Mill.) D.A. Webb] cultivar 'Nonpareil'.</title>
        <authorList>
            <person name="D'Amico-Willman K.M."/>
            <person name="Ouma W.Z."/>
            <person name="Meulia T."/>
            <person name="Sideli G.M."/>
            <person name="Gradziel T.M."/>
            <person name="Fresnedo-Ramirez J."/>
        </authorList>
    </citation>
    <scope>NUCLEOTIDE SEQUENCE [LARGE SCALE GENOMIC DNA]</scope>
    <source>
        <strain evidence="3">Clone GOH B32 T37-40</strain>
    </source>
</reference>
<dbReference type="GO" id="GO:0005730">
    <property type="term" value="C:nucleolus"/>
    <property type="evidence" value="ECO:0007669"/>
    <property type="project" value="TreeGrafter"/>
</dbReference>
<evidence type="ECO:0000313" key="3">
    <source>
        <dbReference type="EMBL" id="KAI5343712.1"/>
    </source>
</evidence>
<dbReference type="GO" id="GO:0042254">
    <property type="term" value="P:ribosome biogenesis"/>
    <property type="evidence" value="ECO:0007669"/>
    <property type="project" value="TreeGrafter"/>
</dbReference>
<dbReference type="InterPro" id="IPR052609">
    <property type="entry name" value="Ribosome_Biogenesis_Reg"/>
</dbReference>
<dbReference type="AlphaFoldDB" id="A0AAD4WKG5"/>
<dbReference type="Proteomes" id="UP001054821">
    <property type="component" value="Chromosome 2"/>
</dbReference>
<protein>
    <recommendedName>
        <fullName evidence="2">Nucleolar 27S pre-rRNA processing Urb2/Npa2 C-terminal domain-containing protein</fullName>
    </recommendedName>
</protein>